<dbReference type="SUPFAM" id="SSF52540">
    <property type="entry name" value="P-loop containing nucleoside triphosphate hydrolases"/>
    <property type="match status" value="1"/>
</dbReference>
<protein>
    <submittedName>
        <fullName evidence="1">Part of AAA domain-containing protein</fullName>
    </submittedName>
</protein>
<dbReference type="GO" id="GO:0005829">
    <property type="term" value="C:cytosol"/>
    <property type="evidence" value="ECO:0007669"/>
    <property type="project" value="TreeGrafter"/>
</dbReference>
<proteinExistence type="predicted"/>
<keyword evidence="2" id="KW-1185">Reference proteome</keyword>
<dbReference type="Pfam" id="PF13245">
    <property type="entry name" value="AAA_19"/>
    <property type="match status" value="1"/>
</dbReference>
<dbReference type="PANTHER" id="PTHR11070:SF2">
    <property type="entry name" value="ATP-DEPENDENT DNA HELICASE SRS2"/>
    <property type="match status" value="1"/>
</dbReference>
<dbReference type="InterPro" id="IPR000212">
    <property type="entry name" value="DNA_helicase_UvrD/REP"/>
</dbReference>
<evidence type="ECO:0000313" key="1">
    <source>
        <dbReference type="EMBL" id="SCL25977.1"/>
    </source>
</evidence>
<dbReference type="OrthoDB" id="9787585at2"/>
<gene>
    <name evidence="1" type="ORF">GA0070616_3213</name>
</gene>
<evidence type="ECO:0000313" key="2">
    <source>
        <dbReference type="Proteomes" id="UP000199699"/>
    </source>
</evidence>
<accession>A0A1C6S902</accession>
<dbReference type="Proteomes" id="UP000199699">
    <property type="component" value="Unassembled WGS sequence"/>
</dbReference>
<dbReference type="PANTHER" id="PTHR11070">
    <property type="entry name" value="UVRD / RECB / PCRA DNA HELICASE FAMILY MEMBER"/>
    <property type="match status" value="1"/>
</dbReference>
<dbReference type="EMBL" id="FMHT01000003">
    <property type="protein sequence ID" value="SCL25977.1"/>
    <property type="molecule type" value="Genomic_DNA"/>
</dbReference>
<sequence length="368" mass="40938">MTLQLPPVTQLDPAQRDVLALPFEQSHLVTGGPGTGKTVTAIYRAAALHRSGRPTVMLMYSKVLSAYTRTAVAQIGTADIATTYHKWMFAFWQEHYRRSPPMLERYEIDWMACLTKIMTEPPAIEQRPYFVVDEGQDMPAAFYLALGALASSVSVFADENQRIGARQSTIREIAAAAKTGDPVVLPRSVRNSRQIRALADRFQPGNDTADTLPDGPTPRLLRVDHTSEAVDHLLLHEKQHPCNITGVILHRARDVFSYHHQLRGRTVNPVQGYVSNTRVEGLSDPAFSGPGIKLITWQSVKGLEFDAVFAPELQHVPGDITSDHVRMGMYVLITRARRDLTLVYRGTGEPALVEALPKELLDLSHYTP</sequence>
<dbReference type="InterPro" id="IPR027417">
    <property type="entry name" value="P-loop_NTPase"/>
</dbReference>
<dbReference type="RefSeq" id="WP_091082645.1">
    <property type="nucleotide sequence ID" value="NZ_FMHT01000003.1"/>
</dbReference>
<dbReference type="GO" id="GO:0000725">
    <property type="term" value="P:recombinational repair"/>
    <property type="evidence" value="ECO:0007669"/>
    <property type="project" value="TreeGrafter"/>
</dbReference>
<reference evidence="1 2" key="1">
    <citation type="submission" date="2016-06" db="EMBL/GenBank/DDBJ databases">
        <authorList>
            <person name="Kjaerup R.B."/>
            <person name="Dalgaard T.S."/>
            <person name="Juul-Madsen H.R."/>
        </authorList>
    </citation>
    <scope>NUCLEOTIDE SEQUENCE [LARGE SCALE GENOMIC DNA]</scope>
    <source>
        <strain evidence="1 2">DSM 43818</strain>
    </source>
</reference>
<organism evidence="1 2">
    <name type="scientific">Micromonospora nigra</name>
    <dbReference type="NCBI Taxonomy" id="145857"/>
    <lineage>
        <taxon>Bacteria</taxon>
        <taxon>Bacillati</taxon>
        <taxon>Actinomycetota</taxon>
        <taxon>Actinomycetes</taxon>
        <taxon>Micromonosporales</taxon>
        <taxon>Micromonosporaceae</taxon>
        <taxon>Micromonospora</taxon>
    </lineage>
</organism>
<dbReference type="GO" id="GO:0043138">
    <property type="term" value="F:3'-5' DNA helicase activity"/>
    <property type="evidence" value="ECO:0007669"/>
    <property type="project" value="TreeGrafter"/>
</dbReference>
<name>A0A1C6S902_9ACTN</name>
<dbReference type="Gene3D" id="3.40.50.300">
    <property type="entry name" value="P-loop containing nucleotide triphosphate hydrolases"/>
    <property type="match status" value="2"/>
</dbReference>
<dbReference type="GO" id="GO:0003677">
    <property type="term" value="F:DNA binding"/>
    <property type="evidence" value="ECO:0007669"/>
    <property type="project" value="InterPro"/>
</dbReference>
<dbReference type="GO" id="GO:0005524">
    <property type="term" value="F:ATP binding"/>
    <property type="evidence" value="ECO:0007669"/>
    <property type="project" value="InterPro"/>
</dbReference>
<dbReference type="AlphaFoldDB" id="A0A1C6S902"/>
<dbReference type="STRING" id="145857.GA0070616_3213"/>